<gene>
    <name evidence="2" type="ORF">GJ744_003694</name>
</gene>
<evidence type="ECO:0000313" key="2">
    <source>
        <dbReference type="EMBL" id="KAF7503503.1"/>
    </source>
</evidence>
<keyword evidence="3" id="KW-1185">Reference proteome</keyword>
<protein>
    <submittedName>
        <fullName evidence="2">Uncharacterized protein</fullName>
    </submittedName>
</protein>
<dbReference type="AlphaFoldDB" id="A0A8H7E0G5"/>
<organism evidence="2 3">
    <name type="scientific">Endocarpon pusillum</name>
    <dbReference type="NCBI Taxonomy" id="364733"/>
    <lineage>
        <taxon>Eukaryota</taxon>
        <taxon>Fungi</taxon>
        <taxon>Dikarya</taxon>
        <taxon>Ascomycota</taxon>
        <taxon>Pezizomycotina</taxon>
        <taxon>Eurotiomycetes</taxon>
        <taxon>Chaetothyriomycetidae</taxon>
        <taxon>Verrucariales</taxon>
        <taxon>Verrucariaceae</taxon>
        <taxon>Endocarpon</taxon>
    </lineage>
</organism>
<dbReference type="EMBL" id="JAACFV010000175">
    <property type="protein sequence ID" value="KAF7503503.1"/>
    <property type="molecule type" value="Genomic_DNA"/>
</dbReference>
<feature type="compositionally biased region" description="Low complexity" evidence="1">
    <location>
        <begin position="10"/>
        <end position="20"/>
    </location>
</feature>
<accession>A0A8H7E0G5</accession>
<evidence type="ECO:0000256" key="1">
    <source>
        <dbReference type="SAM" id="MobiDB-lite"/>
    </source>
</evidence>
<proteinExistence type="predicted"/>
<feature type="region of interest" description="Disordered" evidence="1">
    <location>
        <begin position="1"/>
        <end position="27"/>
    </location>
</feature>
<reference evidence="2" key="1">
    <citation type="submission" date="2020-02" db="EMBL/GenBank/DDBJ databases">
        <authorList>
            <person name="Palmer J.M."/>
        </authorList>
    </citation>
    <scope>NUCLEOTIDE SEQUENCE</scope>
    <source>
        <strain evidence="2">EPUS1.4</strain>
        <tissue evidence="2">Thallus</tissue>
    </source>
</reference>
<dbReference type="Proteomes" id="UP000606974">
    <property type="component" value="Unassembled WGS sequence"/>
</dbReference>
<evidence type="ECO:0000313" key="3">
    <source>
        <dbReference type="Proteomes" id="UP000606974"/>
    </source>
</evidence>
<sequence>MPTLRQSPNTFQFSTPGSFPTPTPSARESVKSEIALPPLESSTIHLAHQLHYYLVQKSSYAHCAFLQEIHTFLETVVSSYLIPEEYGQERDYISTAVARYLINWVVDQSKVY</sequence>
<comment type="caution">
    <text evidence="2">The sequence shown here is derived from an EMBL/GenBank/DDBJ whole genome shotgun (WGS) entry which is preliminary data.</text>
</comment>
<name>A0A8H7E0G5_9EURO</name>